<dbReference type="Proteomes" id="UP000230821">
    <property type="component" value="Unassembled WGS sequence"/>
</dbReference>
<dbReference type="NCBIfam" id="TIGR00377">
    <property type="entry name" value="ant_ant_sig"/>
    <property type="match status" value="1"/>
</dbReference>
<evidence type="ECO:0000259" key="3">
    <source>
        <dbReference type="PROSITE" id="PS50801"/>
    </source>
</evidence>
<dbReference type="PROSITE" id="PS50801">
    <property type="entry name" value="STAS"/>
    <property type="match status" value="1"/>
</dbReference>
<organism evidence="4 5">
    <name type="scientific">candidate division KSB3 bacterium</name>
    <dbReference type="NCBI Taxonomy" id="2044937"/>
    <lineage>
        <taxon>Bacteria</taxon>
        <taxon>candidate division KSB3</taxon>
    </lineage>
</organism>
<sequence>MRKLNITVDTLVEQHITKIIVEGFLDAHTVPEMEKVIQELLQKEQYRLVVDFSDLSYISSAGLGVFMGVIGDVKSNNGDIVLMKMPPKIYKVFDLLGFTEIFSIVDNEDAAISAFE</sequence>
<dbReference type="CDD" id="cd07043">
    <property type="entry name" value="STAS_anti-anti-sigma_factors"/>
    <property type="match status" value="1"/>
</dbReference>
<evidence type="ECO:0000313" key="5">
    <source>
        <dbReference type="Proteomes" id="UP000230821"/>
    </source>
</evidence>
<dbReference type="Gene3D" id="3.30.750.24">
    <property type="entry name" value="STAS domain"/>
    <property type="match status" value="1"/>
</dbReference>
<dbReference type="AlphaFoldDB" id="A0A2G6KEZ6"/>
<feature type="domain" description="STAS" evidence="3">
    <location>
        <begin position="6"/>
        <end position="115"/>
    </location>
</feature>
<comment type="caution">
    <text evidence="4">The sequence shown here is derived from an EMBL/GenBank/DDBJ whole genome shotgun (WGS) entry which is preliminary data.</text>
</comment>
<dbReference type="SUPFAM" id="SSF52091">
    <property type="entry name" value="SpoIIaa-like"/>
    <property type="match status" value="1"/>
</dbReference>
<evidence type="ECO:0000313" key="4">
    <source>
        <dbReference type="EMBL" id="PIE34231.1"/>
    </source>
</evidence>
<dbReference type="InterPro" id="IPR036513">
    <property type="entry name" value="STAS_dom_sf"/>
</dbReference>
<dbReference type="EMBL" id="PDSK01000091">
    <property type="protein sequence ID" value="PIE34231.1"/>
    <property type="molecule type" value="Genomic_DNA"/>
</dbReference>
<accession>A0A2G6KEZ6</accession>
<name>A0A2G6KEZ6_9BACT</name>
<dbReference type="PANTHER" id="PTHR33495">
    <property type="entry name" value="ANTI-SIGMA FACTOR ANTAGONIST TM_1081-RELATED-RELATED"/>
    <property type="match status" value="1"/>
</dbReference>
<proteinExistence type="inferred from homology"/>
<dbReference type="InterPro" id="IPR003658">
    <property type="entry name" value="Anti-sigma_ant"/>
</dbReference>
<reference evidence="4 5" key="1">
    <citation type="submission" date="2017-10" db="EMBL/GenBank/DDBJ databases">
        <title>Novel microbial diversity and functional potential in the marine mammal oral microbiome.</title>
        <authorList>
            <person name="Dudek N.K."/>
            <person name="Sun C.L."/>
            <person name="Burstein D."/>
            <person name="Kantor R.S."/>
            <person name="Aliaga Goltsman D.S."/>
            <person name="Bik E.M."/>
            <person name="Thomas B.C."/>
            <person name="Banfield J.F."/>
            <person name="Relman D.A."/>
        </authorList>
    </citation>
    <scope>NUCLEOTIDE SEQUENCE [LARGE SCALE GENOMIC DNA]</scope>
    <source>
        <strain evidence="4">DOLJORAL78_47_16</strain>
    </source>
</reference>
<protein>
    <recommendedName>
        <fullName evidence="2">Anti-sigma factor antagonist</fullName>
    </recommendedName>
</protein>
<dbReference type="InterPro" id="IPR002645">
    <property type="entry name" value="STAS_dom"/>
</dbReference>
<dbReference type="Pfam" id="PF01740">
    <property type="entry name" value="STAS"/>
    <property type="match status" value="1"/>
</dbReference>
<evidence type="ECO:0000256" key="2">
    <source>
        <dbReference type="RuleBase" id="RU003749"/>
    </source>
</evidence>
<comment type="similarity">
    <text evidence="1 2">Belongs to the anti-sigma-factor antagonist family.</text>
</comment>
<gene>
    <name evidence="4" type="ORF">CSA56_08425</name>
</gene>
<dbReference type="GO" id="GO:0043856">
    <property type="term" value="F:anti-sigma factor antagonist activity"/>
    <property type="evidence" value="ECO:0007669"/>
    <property type="project" value="InterPro"/>
</dbReference>
<evidence type="ECO:0000256" key="1">
    <source>
        <dbReference type="ARBA" id="ARBA00009013"/>
    </source>
</evidence>